<reference evidence="3" key="1">
    <citation type="journal article" date="2019" name="J. Bacteriol.">
        <title>A Mutagenic Screen Identifies a TonB-Dependent Receptor Required for the Lanthanide Metal Switch in the Type I Methanotroph 'Methylotuvimicrobium buryatense' 5GB1C.</title>
        <authorList>
            <person name="Groom J.D."/>
            <person name="Ford S.M."/>
            <person name="Pesesky M.W."/>
            <person name="Lidstrom M.E."/>
        </authorList>
    </citation>
    <scope>NUCLEOTIDE SEQUENCE [LARGE SCALE GENOMIC DNA]</scope>
    <source>
        <strain evidence="3">5GB1C</strain>
    </source>
</reference>
<dbReference type="Gene3D" id="3.60.10.10">
    <property type="entry name" value="Endonuclease/exonuclease/phosphatase"/>
    <property type="match status" value="1"/>
</dbReference>
<dbReference type="InterPro" id="IPR051916">
    <property type="entry name" value="GPI-anchor_lipid_remodeler"/>
</dbReference>
<proteinExistence type="predicted"/>
<dbReference type="GO" id="GO:0006506">
    <property type="term" value="P:GPI anchor biosynthetic process"/>
    <property type="evidence" value="ECO:0007669"/>
    <property type="project" value="TreeGrafter"/>
</dbReference>
<dbReference type="KEGG" id="mbur:EQU24_13550"/>
<keyword evidence="2" id="KW-0378">Hydrolase</keyword>
<keyword evidence="3" id="KW-1185">Reference proteome</keyword>
<dbReference type="Proteomes" id="UP000305881">
    <property type="component" value="Chromosome"/>
</dbReference>
<evidence type="ECO:0000259" key="1">
    <source>
        <dbReference type="Pfam" id="PF03372"/>
    </source>
</evidence>
<keyword evidence="2" id="KW-0255">Endonuclease</keyword>
<dbReference type="PANTHER" id="PTHR14859">
    <property type="entry name" value="CALCOFLUOR WHITE HYPERSENSITIVE PROTEIN PRECURSOR"/>
    <property type="match status" value="1"/>
</dbReference>
<organism evidence="2 3">
    <name type="scientific">Methylotuvimicrobium buryatense</name>
    <name type="common">Methylomicrobium buryatense</name>
    <dbReference type="NCBI Taxonomy" id="95641"/>
    <lineage>
        <taxon>Bacteria</taxon>
        <taxon>Pseudomonadati</taxon>
        <taxon>Pseudomonadota</taxon>
        <taxon>Gammaproteobacteria</taxon>
        <taxon>Methylococcales</taxon>
        <taxon>Methylococcaceae</taxon>
        <taxon>Methylotuvimicrobium</taxon>
    </lineage>
</organism>
<evidence type="ECO:0000313" key="3">
    <source>
        <dbReference type="Proteomes" id="UP000305881"/>
    </source>
</evidence>
<dbReference type="GO" id="GO:0016020">
    <property type="term" value="C:membrane"/>
    <property type="evidence" value="ECO:0007669"/>
    <property type="project" value="GOC"/>
</dbReference>
<accession>A0A4P9UU13</accession>
<keyword evidence="2" id="KW-0540">Nuclease</keyword>
<name>A0A4P9UU13_METBY</name>
<dbReference type="OrthoDB" id="5293344at2"/>
<feature type="domain" description="Endonuclease/exonuclease/phosphatase" evidence="1">
    <location>
        <begin position="6"/>
        <end position="219"/>
    </location>
</feature>
<evidence type="ECO:0000313" key="2">
    <source>
        <dbReference type="EMBL" id="QCW83146.1"/>
    </source>
</evidence>
<dbReference type="Pfam" id="PF03372">
    <property type="entry name" value="Exo_endo_phos"/>
    <property type="match status" value="1"/>
</dbReference>
<dbReference type="SUPFAM" id="SSF56219">
    <property type="entry name" value="DNase I-like"/>
    <property type="match status" value="1"/>
</dbReference>
<dbReference type="STRING" id="675511.GCA_000341735_00337"/>
<gene>
    <name evidence="2" type="ORF">EQU24_13550</name>
</gene>
<dbReference type="RefSeq" id="WP_017838985.1">
    <property type="nucleotide sequence ID" value="NZ_CP035467.1"/>
</dbReference>
<dbReference type="PANTHER" id="PTHR14859:SF15">
    <property type="entry name" value="ENDONUCLEASE_EXONUCLEASE_PHOSPHATASE DOMAIN-CONTAINING PROTEIN"/>
    <property type="match status" value="1"/>
</dbReference>
<protein>
    <submittedName>
        <fullName evidence="2">Endonuclease</fullName>
    </submittedName>
</protein>
<dbReference type="InterPro" id="IPR036691">
    <property type="entry name" value="Endo/exonu/phosph_ase_sf"/>
</dbReference>
<dbReference type="EMBL" id="CP035467">
    <property type="protein sequence ID" value="QCW83146.1"/>
    <property type="molecule type" value="Genomic_DNA"/>
</dbReference>
<dbReference type="InterPro" id="IPR005135">
    <property type="entry name" value="Endo/exonuclease/phosphatase"/>
</dbReference>
<dbReference type="GO" id="GO:0004519">
    <property type="term" value="F:endonuclease activity"/>
    <property type="evidence" value="ECO:0007669"/>
    <property type="project" value="UniProtKB-KW"/>
</dbReference>
<dbReference type="AlphaFoldDB" id="A0A4P9UU13"/>
<sequence>MKLRVATYNIHSCIGRDGARNTTRIAQVLKEIDADLIALQEVETLIAHPESVLAELEQAAVANAISGFTYLAKHGHFGNVLLSRIPVRAVKHIDISVPGREPRGLIDAKLTLDNKNLTILATHLGLSPGERRRQVRGVLSTLASSTADVNIVLGDFNEWLLWGRSMRWLKRRFDNMPALATFPAHRPLLSLDRIWVDPAERMISIKVHESELSAVASDHLPLIAEIEL</sequence>